<gene>
    <name evidence="3" type="ORF">GA0070610_2515</name>
</gene>
<dbReference type="InterPro" id="IPR000868">
    <property type="entry name" value="Isochorismatase-like_dom"/>
</dbReference>
<dbReference type="Gene3D" id="3.40.50.850">
    <property type="entry name" value="Isochorismatase-like"/>
    <property type="match status" value="1"/>
</dbReference>
<sequence length="200" mass="21551">MGELDPMRTAVVGVHWQHEVVSPDGVFGPFFAEQVTRHRVASYAAQVATAVRASGGLVVYTRVAHRPGYPDLIPNTPSFAMVRERQAFLEGAPKARIIDELTPEAGDVVITHVRLTGFFGTELDTVLRRRGVDTLLFTGVATNLSVTGTVFEAVNHGYRPVVVADACTAATDETHRASLETLGQLGEVVTAADVVDRLSR</sequence>
<evidence type="ECO:0000259" key="2">
    <source>
        <dbReference type="Pfam" id="PF00857"/>
    </source>
</evidence>
<dbReference type="CDD" id="cd00431">
    <property type="entry name" value="cysteine_hydrolases"/>
    <property type="match status" value="1"/>
</dbReference>
<dbReference type="AlphaFoldDB" id="A0A1C5GAY0"/>
<dbReference type="InterPro" id="IPR050272">
    <property type="entry name" value="Isochorismatase-like_hydrls"/>
</dbReference>
<dbReference type="InterPro" id="IPR036380">
    <property type="entry name" value="Isochorismatase-like_sf"/>
</dbReference>
<keyword evidence="1" id="KW-0378">Hydrolase</keyword>
<dbReference type="GO" id="GO:0016787">
    <property type="term" value="F:hydrolase activity"/>
    <property type="evidence" value="ECO:0007669"/>
    <property type="project" value="UniProtKB-KW"/>
</dbReference>
<dbReference type="Pfam" id="PF00857">
    <property type="entry name" value="Isochorismatase"/>
    <property type="match status" value="1"/>
</dbReference>
<reference evidence="3 4" key="1">
    <citation type="submission" date="2016-06" db="EMBL/GenBank/DDBJ databases">
        <authorList>
            <person name="Kjaerup R.B."/>
            <person name="Dalgaard T.S."/>
            <person name="Juul-Madsen H.R."/>
        </authorList>
    </citation>
    <scope>NUCLEOTIDE SEQUENCE [LARGE SCALE GENOMIC DNA]</scope>
    <source>
        <strain evidence="3 4">DSM 43913</strain>
    </source>
</reference>
<dbReference type="EMBL" id="LT607733">
    <property type="protein sequence ID" value="SCG16256.1"/>
    <property type="molecule type" value="Genomic_DNA"/>
</dbReference>
<accession>A0A1C5GAY0</accession>
<evidence type="ECO:0000313" key="3">
    <source>
        <dbReference type="EMBL" id="SCG16256.1"/>
    </source>
</evidence>
<feature type="domain" description="Isochorismatase-like" evidence="2">
    <location>
        <begin position="9"/>
        <end position="192"/>
    </location>
</feature>
<keyword evidence="4" id="KW-1185">Reference proteome</keyword>
<name>A0A1C5GAY0_MICEH</name>
<dbReference type="Proteomes" id="UP000198251">
    <property type="component" value="Chromosome I"/>
</dbReference>
<evidence type="ECO:0000313" key="4">
    <source>
        <dbReference type="Proteomes" id="UP000198251"/>
    </source>
</evidence>
<dbReference type="RefSeq" id="WP_089000175.1">
    <property type="nucleotide sequence ID" value="NZ_JBFAAC010000023.1"/>
</dbReference>
<dbReference type="SUPFAM" id="SSF52499">
    <property type="entry name" value="Isochorismatase-like hydrolases"/>
    <property type="match status" value="1"/>
</dbReference>
<dbReference type="GeneID" id="95802318"/>
<evidence type="ECO:0000256" key="1">
    <source>
        <dbReference type="ARBA" id="ARBA00022801"/>
    </source>
</evidence>
<proteinExistence type="predicted"/>
<dbReference type="PANTHER" id="PTHR43540">
    <property type="entry name" value="PEROXYUREIDOACRYLATE/UREIDOACRYLATE AMIDOHYDROLASE-RELATED"/>
    <property type="match status" value="1"/>
</dbReference>
<protein>
    <submittedName>
        <fullName evidence="3">Nicotinamidase-related amidase</fullName>
    </submittedName>
</protein>
<organism evidence="3 4">
    <name type="scientific">Micromonospora echinofusca</name>
    <dbReference type="NCBI Taxonomy" id="47858"/>
    <lineage>
        <taxon>Bacteria</taxon>
        <taxon>Bacillati</taxon>
        <taxon>Actinomycetota</taxon>
        <taxon>Actinomycetes</taxon>
        <taxon>Micromonosporales</taxon>
        <taxon>Micromonosporaceae</taxon>
        <taxon>Micromonospora</taxon>
    </lineage>
</organism>